<evidence type="ECO:0000256" key="1">
    <source>
        <dbReference type="SAM" id="MobiDB-lite"/>
    </source>
</evidence>
<sequence>MLGHREARQMTRATRVPRGGARCFPHLPPGAPRRLRHLSELITVMRGRGPASAQHSAASTVHARAAATTGRRWWWRWRRQPGAGGCVFVFTFLAAREFGLILA</sequence>
<evidence type="ECO:0000313" key="2">
    <source>
        <dbReference type="EMBL" id="KAK7788835.1"/>
    </source>
</evidence>
<protein>
    <submittedName>
        <fullName evidence="2">Uncharacterized protein</fullName>
    </submittedName>
</protein>
<feature type="region of interest" description="Disordered" evidence="1">
    <location>
        <begin position="1"/>
        <end position="20"/>
    </location>
</feature>
<dbReference type="Proteomes" id="UP001378592">
    <property type="component" value="Unassembled WGS sequence"/>
</dbReference>
<keyword evidence="3" id="KW-1185">Reference proteome</keyword>
<proteinExistence type="predicted"/>
<gene>
    <name evidence="2" type="ORF">R5R35_007677</name>
</gene>
<evidence type="ECO:0000313" key="3">
    <source>
        <dbReference type="Proteomes" id="UP001378592"/>
    </source>
</evidence>
<accession>A0AAN9V1V1</accession>
<comment type="caution">
    <text evidence="2">The sequence shown here is derived from an EMBL/GenBank/DDBJ whole genome shotgun (WGS) entry which is preliminary data.</text>
</comment>
<name>A0AAN9V1V1_9ORTH</name>
<reference evidence="2 3" key="1">
    <citation type="submission" date="2024-03" db="EMBL/GenBank/DDBJ databases">
        <title>The genome assembly and annotation of the cricket Gryllus longicercus Weissman &amp; Gray.</title>
        <authorList>
            <person name="Szrajer S."/>
            <person name="Gray D."/>
            <person name="Ylla G."/>
        </authorList>
    </citation>
    <scope>NUCLEOTIDE SEQUENCE [LARGE SCALE GENOMIC DNA]</scope>
    <source>
        <strain evidence="2">DAG 2021-001</strain>
        <tissue evidence="2">Whole body minus gut</tissue>
    </source>
</reference>
<organism evidence="2 3">
    <name type="scientific">Gryllus longicercus</name>
    <dbReference type="NCBI Taxonomy" id="2509291"/>
    <lineage>
        <taxon>Eukaryota</taxon>
        <taxon>Metazoa</taxon>
        <taxon>Ecdysozoa</taxon>
        <taxon>Arthropoda</taxon>
        <taxon>Hexapoda</taxon>
        <taxon>Insecta</taxon>
        <taxon>Pterygota</taxon>
        <taxon>Neoptera</taxon>
        <taxon>Polyneoptera</taxon>
        <taxon>Orthoptera</taxon>
        <taxon>Ensifera</taxon>
        <taxon>Gryllidea</taxon>
        <taxon>Grylloidea</taxon>
        <taxon>Gryllidae</taxon>
        <taxon>Gryllinae</taxon>
        <taxon>Gryllus</taxon>
    </lineage>
</organism>
<dbReference type="AlphaFoldDB" id="A0AAN9V1V1"/>
<dbReference type="EMBL" id="JAZDUA010000914">
    <property type="protein sequence ID" value="KAK7788835.1"/>
    <property type="molecule type" value="Genomic_DNA"/>
</dbReference>